<organism evidence="4 5">
    <name type="scientific">Azospirillum thermophilum</name>
    <dbReference type="NCBI Taxonomy" id="2202148"/>
    <lineage>
        <taxon>Bacteria</taxon>
        <taxon>Pseudomonadati</taxon>
        <taxon>Pseudomonadota</taxon>
        <taxon>Alphaproteobacteria</taxon>
        <taxon>Rhodospirillales</taxon>
        <taxon>Azospirillaceae</taxon>
        <taxon>Azospirillum</taxon>
    </lineage>
</organism>
<accession>A0A2S2CRT6</accession>
<evidence type="ECO:0000313" key="5">
    <source>
        <dbReference type="Proteomes" id="UP000245629"/>
    </source>
</evidence>
<feature type="domain" description="DUF4213" evidence="3">
    <location>
        <begin position="211"/>
        <end position="288"/>
    </location>
</feature>
<evidence type="ECO:0000313" key="4">
    <source>
        <dbReference type="EMBL" id="AWK87233.1"/>
    </source>
</evidence>
<dbReference type="Proteomes" id="UP000245629">
    <property type="component" value="Chromosome 2"/>
</dbReference>
<dbReference type="SUPFAM" id="SSF159713">
    <property type="entry name" value="Dhaf3308-like"/>
    <property type="match status" value="1"/>
</dbReference>
<evidence type="ECO:0000259" key="2">
    <source>
        <dbReference type="Pfam" id="PF04016"/>
    </source>
</evidence>
<dbReference type="Pfam" id="PF04016">
    <property type="entry name" value="DUF364"/>
    <property type="match status" value="1"/>
</dbReference>
<reference evidence="5" key="1">
    <citation type="submission" date="2018-05" db="EMBL/GenBank/DDBJ databases">
        <title>Azospirillum thermophila sp. nov., a novel isolated from hot spring.</title>
        <authorList>
            <person name="Zhao Z."/>
        </authorList>
    </citation>
    <scope>NUCLEOTIDE SEQUENCE [LARGE SCALE GENOMIC DNA]</scope>
    <source>
        <strain evidence="5">CFH 70021</strain>
    </source>
</reference>
<dbReference type="InterPro" id="IPR018912">
    <property type="entry name" value="DUF2478"/>
</dbReference>
<gene>
    <name evidence="4" type="ORF">DEW08_14295</name>
</gene>
<keyword evidence="5" id="KW-1185">Reference proteome</keyword>
<dbReference type="InterPro" id="IPR025251">
    <property type="entry name" value="DUF4213"/>
</dbReference>
<sequence>MQTAACRSSSIISAAAEAAASTSSAGRQIHADRSDQPLPLPPLRPGAVIHGPGSEEIDALIDRFAAELRRRGFRVGGVVQRNYGPVDDCADRMELVDVATGQSFGISQNLGRESQSCRVDPMGVADASQSVRRAVQERVDLLVVNKFAGLESHGEGLAQEMLDGMAEGVPVLTSIGSRYLNEWQQFTGGFCDLLSPTEQALWDWWGPHRLYEDLRLGVEDAPVRRVVVGTHWVAVETERALGLAARYGSDLADPARWMGKGLKALVDQAAASWDPLEMSVGLAAINAHYNADDVMGETGNGLDLFTGVEGRTVVVGGFPQLARRLPNAQIIDMTPRPGEFPEPAGDWLLRGAEAVAVTASALGNRTLPRLLRAARGARVAMVGPGTPLTPRLFSYGIEALAGFIPQDREAVVRVVGDGGGSRDFHPFGRMVTLRRPAQT</sequence>
<dbReference type="KEGG" id="azz:DEW08_14295"/>
<dbReference type="Pfam" id="PF13938">
    <property type="entry name" value="DUF4213"/>
    <property type="match status" value="1"/>
</dbReference>
<feature type="domain" description="Putative heavy-metal chelation" evidence="2">
    <location>
        <begin position="309"/>
        <end position="432"/>
    </location>
</feature>
<dbReference type="Gene3D" id="3.40.50.11590">
    <property type="match status" value="1"/>
</dbReference>
<evidence type="ECO:0000259" key="3">
    <source>
        <dbReference type="Pfam" id="PF13938"/>
    </source>
</evidence>
<evidence type="ECO:0000256" key="1">
    <source>
        <dbReference type="SAM" id="MobiDB-lite"/>
    </source>
</evidence>
<feature type="region of interest" description="Disordered" evidence="1">
    <location>
        <begin position="23"/>
        <end position="44"/>
    </location>
</feature>
<dbReference type="Gene3D" id="3.30.390.100">
    <property type="match status" value="1"/>
</dbReference>
<evidence type="ECO:0008006" key="6">
    <source>
        <dbReference type="Google" id="ProtNLM"/>
    </source>
</evidence>
<dbReference type="RefSeq" id="WP_109328150.1">
    <property type="nucleotide sequence ID" value="NZ_CP029353.1"/>
</dbReference>
<dbReference type="EMBL" id="CP029353">
    <property type="protein sequence ID" value="AWK87233.1"/>
    <property type="molecule type" value="Genomic_DNA"/>
</dbReference>
<protein>
    <recommendedName>
        <fullName evidence="6">DUF2478 domain-containing protein</fullName>
    </recommendedName>
</protein>
<dbReference type="InterPro" id="IPR007161">
    <property type="entry name" value="DUF364"/>
</dbReference>
<proteinExistence type="predicted"/>
<dbReference type="AlphaFoldDB" id="A0A2S2CRT6"/>
<dbReference type="OrthoDB" id="5918880at2"/>
<dbReference type="Pfam" id="PF10649">
    <property type="entry name" value="DUF2478"/>
    <property type="match status" value="1"/>
</dbReference>
<name>A0A2S2CRT6_9PROT</name>